<name>A0ABR2J1S2_9EUKA</name>
<sequence length="1589" mass="174952">MSSTNALGFNEVSDSFSLDVSNCVFRNCGNSGYIFGFTGMKVKDNYLESLISFNNVEFEFDSLNAGSGIEINQIGRKVLFHNCTFKQLRPNTETDDMVSAINAPSLADIVIEQSKFLGCGGGTVICIDDQDAEILIQNCTFNSFDSYSTGSPFSVRKDSISIIGNYFINCDTINIQSKILDPYEFRLIDNHFSQCTSGSVISMMDGLNIKPIIEGNVFEDINVNSELFSIIIAIDSISIDLVKNTFRNVTTKYGGFGGRFGYPNSDSESPVHVTFSQCHFLDSVQKTHGGAFHASDIQNNRNTKITFINCVFENNKAKAYGGAIYIDFTQDVDIVNCTFNFNLGGDGQGSAIFIESSDISVTITGCNFKDNADFEDDKLDGFAIISKARSIAISNSIIEYTDTSNSIAGLRIESTANSVIVDKCNFIKCSGTESTSFDIECQNSIQFTNNKIDSCLYNQNLGKIIIHGDVSEQTIDSCHFTNNNKVKSGPNSGLLVQKQTADNLKVIFESCEFKSNSASVESGGALSVNTISVLIKQCTFTSNNAEMNGGALLVSCATSISIEGSDFLDNLCNKRGGAIYIDYHPTNSESSRLLNDNAYCSITSCKFERNKASEYGNAIFVHETRENAVHNIQNNQFIDNYLDDSNAGYVIAASFFEIEYEQNTFNNQNANIPVNKFFLLTLVPSQSPSQSPSATPHPTITSIPGTNLNYINKEYIGTIPPCVNTEYQIQVQSDRDIQQISGCRFININHDKNYFIRIRKEIPFFDNYFEYNDPTLINAPAPIWAEDLPKITLLRCTFINSVTRKDDDGNVFSITRANTYITIDSCKFVNCGRGPDEFIFRFINEKSAIKILRCIFEFTDLSKSCKITNTMNSAHYIVINGSTFIGCAPNAIDFSICSENNFVPTEPFQFNDNTVKNSKGAILRGINIYSKPIIIGNTFQDSQLDGQFLFYISSPGPVVEINNTVFTNITTSGNSYGGGVAMILPSSRSSEITVSFNKCKFINNEALQASSSVTDGHYNGDGGAVHYGYDTLIVNSDMKFIDCTFKQNKAYRNGGALSLQTAGSVLIQNCIFEENVANNKGVASGELLYENHYGKKSAGVGGAIYINPTFTANGQDYHMTNITIFGCIFVKNKAFNGYAIYIEGDDLEIPILISANDFTNNFNENNSPEKGSIIASEILTLDKKEIENNNDFNNDELATGALPFSFVDHSANPIDLENPATPSRTPPPPDFVEEIVFDKNNYTENEDRTRVEKVVDGGEQTNVLIKLIADQFQGNTNDDGGAVHIINCGMECKQTHFIDCKSENGGGGGVYIKNSEDLMNNIHFEDLLFKNCQSQYGGAIYIYSSSKSNQVRIYSCTFESNSATLKESDNGLFGGSSIFLSTKRGSVRKCTFSDDGASESVLKIYNKFDSDTSVMALSNEALLSINECRFEMGPKSKCSLFYVGGIGGTNLNLEKCIFTGKLNKNACFIDGQMINEKSPKLMIKSCKFACAFERVFNKDMNNDFFSMDIKDQVFEFDEQSVNKSQKGNVQLIAIIAASAAAVIVIVVVIVVIVIKKKKNKSLTAVDQSEVEMSVDHNNSFDEALNLPLI</sequence>
<evidence type="ECO:0000256" key="2">
    <source>
        <dbReference type="ARBA" id="ARBA00004442"/>
    </source>
</evidence>
<dbReference type="SMART" id="SM00710">
    <property type="entry name" value="PbH1"/>
    <property type="match status" value="19"/>
</dbReference>
<dbReference type="EMBL" id="JAPFFF010000013">
    <property type="protein sequence ID" value="KAK8871511.1"/>
    <property type="molecule type" value="Genomic_DNA"/>
</dbReference>
<evidence type="ECO:0000256" key="7">
    <source>
        <dbReference type="ARBA" id="ARBA00023237"/>
    </source>
</evidence>
<keyword evidence="6 8" id="KW-0472">Membrane</keyword>
<feature type="domain" description="Right handed beta helix" evidence="9">
    <location>
        <begin position="323"/>
        <end position="485"/>
    </location>
</feature>
<evidence type="ECO:0000256" key="8">
    <source>
        <dbReference type="SAM" id="Phobius"/>
    </source>
</evidence>
<reference evidence="10 11" key="1">
    <citation type="submission" date="2024-04" db="EMBL/GenBank/DDBJ databases">
        <title>Tritrichomonas musculus Genome.</title>
        <authorList>
            <person name="Alves-Ferreira E."/>
            <person name="Grigg M."/>
            <person name="Lorenzi H."/>
            <person name="Galac M."/>
        </authorList>
    </citation>
    <scope>NUCLEOTIDE SEQUENCE [LARGE SCALE GENOMIC DNA]</scope>
    <source>
        <strain evidence="10 11">EAF2021</strain>
    </source>
</reference>
<keyword evidence="8" id="KW-1133">Transmembrane helix</keyword>
<evidence type="ECO:0000313" key="10">
    <source>
        <dbReference type="EMBL" id="KAK8871511.1"/>
    </source>
</evidence>
<keyword evidence="8" id="KW-0812">Transmembrane</keyword>
<dbReference type="Proteomes" id="UP001470230">
    <property type="component" value="Unassembled WGS sequence"/>
</dbReference>
<evidence type="ECO:0000256" key="6">
    <source>
        <dbReference type="ARBA" id="ARBA00023136"/>
    </source>
</evidence>
<keyword evidence="7" id="KW-0998">Cell outer membrane</keyword>
<dbReference type="InterPro" id="IPR039448">
    <property type="entry name" value="Beta_helix"/>
</dbReference>
<dbReference type="InterPro" id="IPR012334">
    <property type="entry name" value="Pectin_lyas_fold"/>
</dbReference>
<dbReference type="PANTHER" id="PTHR11319">
    <property type="entry name" value="G PROTEIN-COUPLED RECEPTOR-RELATED"/>
    <property type="match status" value="1"/>
</dbReference>
<dbReference type="Gene3D" id="2.160.20.10">
    <property type="entry name" value="Single-stranded right-handed beta-helix, Pectin lyase-like"/>
    <property type="match status" value="1"/>
</dbReference>
<evidence type="ECO:0000256" key="4">
    <source>
        <dbReference type="ARBA" id="ARBA00022525"/>
    </source>
</evidence>
<evidence type="ECO:0000256" key="5">
    <source>
        <dbReference type="ARBA" id="ARBA00022729"/>
    </source>
</evidence>
<evidence type="ECO:0000256" key="1">
    <source>
        <dbReference type="ARBA" id="ARBA00004196"/>
    </source>
</evidence>
<organism evidence="10 11">
    <name type="scientific">Tritrichomonas musculus</name>
    <dbReference type="NCBI Taxonomy" id="1915356"/>
    <lineage>
        <taxon>Eukaryota</taxon>
        <taxon>Metamonada</taxon>
        <taxon>Parabasalia</taxon>
        <taxon>Tritrichomonadida</taxon>
        <taxon>Tritrichomonadidae</taxon>
        <taxon>Tritrichomonas</taxon>
    </lineage>
</organism>
<gene>
    <name evidence="10" type="ORF">M9Y10_007240</name>
</gene>
<dbReference type="NCBIfam" id="TIGR01376">
    <property type="entry name" value="POMP_repeat"/>
    <property type="match status" value="1"/>
</dbReference>
<protein>
    <recommendedName>
        <fullName evidence="9">Right handed beta helix domain-containing protein</fullName>
    </recommendedName>
</protein>
<keyword evidence="11" id="KW-1185">Reference proteome</keyword>
<dbReference type="PANTHER" id="PTHR11319:SF35">
    <property type="entry name" value="OUTER MEMBRANE PROTEIN PMPC-RELATED"/>
    <property type="match status" value="1"/>
</dbReference>
<feature type="transmembrane region" description="Helical" evidence="8">
    <location>
        <begin position="1531"/>
        <end position="1554"/>
    </location>
</feature>
<dbReference type="InterPro" id="IPR011050">
    <property type="entry name" value="Pectin_lyase_fold/virulence"/>
</dbReference>
<proteinExistence type="predicted"/>
<evidence type="ECO:0000259" key="9">
    <source>
        <dbReference type="Pfam" id="PF13229"/>
    </source>
</evidence>
<accession>A0ABR2J1S2</accession>
<evidence type="ECO:0000256" key="3">
    <source>
        <dbReference type="ARBA" id="ARBA00004613"/>
    </source>
</evidence>
<dbReference type="InterPro" id="IPR006626">
    <property type="entry name" value="PbH1"/>
</dbReference>
<dbReference type="InterPro" id="IPR003368">
    <property type="entry name" value="POMP_repeat"/>
</dbReference>
<dbReference type="Pfam" id="PF13229">
    <property type="entry name" value="Beta_helix"/>
    <property type="match status" value="1"/>
</dbReference>
<comment type="subcellular location">
    <subcellularLocation>
        <location evidence="1">Cell envelope</location>
    </subcellularLocation>
    <subcellularLocation>
        <location evidence="2">Cell outer membrane</location>
    </subcellularLocation>
    <subcellularLocation>
        <location evidence="3">Secreted</location>
    </subcellularLocation>
</comment>
<evidence type="ECO:0000313" key="11">
    <source>
        <dbReference type="Proteomes" id="UP001470230"/>
    </source>
</evidence>
<dbReference type="SUPFAM" id="SSF51126">
    <property type="entry name" value="Pectin lyase-like"/>
    <property type="match status" value="6"/>
</dbReference>
<comment type="caution">
    <text evidence="10">The sequence shown here is derived from an EMBL/GenBank/DDBJ whole genome shotgun (WGS) entry which is preliminary data.</text>
</comment>
<keyword evidence="5" id="KW-0732">Signal</keyword>
<keyword evidence="4" id="KW-0964">Secreted</keyword>